<dbReference type="InterPro" id="IPR021958">
    <property type="entry name" value="DUF3575"/>
</dbReference>
<dbReference type="Proteomes" id="UP000442694">
    <property type="component" value="Unassembled WGS sequence"/>
</dbReference>
<evidence type="ECO:0000313" key="1">
    <source>
        <dbReference type="EMBL" id="KAB8033531.1"/>
    </source>
</evidence>
<accession>A0A833JF35</accession>
<comment type="caution">
    <text evidence="1">The sequence shown here is derived from an EMBL/GenBank/DDBJ whole genome shotgun (WGS) entry which is preliminary data.</text>
</comment>
<reference evidence="1 2" key="1">
    <citation type="submission" date="2019-10" db="EMBL/GenBank/DDBJ databases">
        <title>New genus of Silvanigrellaceae.</title>
        <authorList>
            <person name="Pitt A."/>
            <person name="Hahn M.W."/>
        </authorList>
    </citation>
    <scope>NUCLEOTIDE SEQUENCE [LARGE SCALE GENOMIC DNA]</scope>
    <source>
        <strain evidence="1 2">33A1-SZDP</strain>
    </source>
</reference>
<dbReference type="Pfam" id="PF12099">
    <property type="entry name" value="DUF3575"/>
    <property type="match status" value="1"/>
</dbReference>
<name>A0A833JF35_9BACT</name>
<dbReference type="AlphaFoldDB" id="A0A833JF35"/>
<dbReference type="RefSeq" id="WP_152211617.1">
    <property type="nucleotide sequence ID" value="NZ_WFLN01000004.1"/>
</dbReference>
<dbReference type="EMBL" id="WFLN01000004">
    <property type="protein sequence ID" value="KAB8033531.1"/>
    <property type="molecule type" value="Genomic_DNA"/>
</dbReference>
<proteinExistence type="predicted"/>
<organism evidence="1 2">
    <name type="scientific">Fluviispira multicolorata</name>
    <dbReference type="NCBI Taxonomy" id="2654512"/>
    <lineage>
        <taxon>Bacteria</taxon>
        <taxon>Pseudomonadati</taxon>
        <taxon>Bdellovibrionota</taxon>
        <taxon>Oligoflexia</taxon>
        <taxon>Silvanigrellales</taxon>
        <taxon>Silvanigrellaceae</taxon>
        <taxon>Fluviispira</taxon>
    </lineage>
</organism>
<protein>
    <submittedName>
        <fullName evidence="1">DUF3575 domain-containing protein</fullName>
    </submittedName>
</protein>
<keyword evidence="2" id="KW-1185">Reference proteome</keyword>
<gene>
    <name evidence="1" type="ORF">GCL57_02160</name>
</gene>
<sequence>MRIFNILRFIAKSSLLYSSSLFGQTNYLIEGNGLLFINQGFGIDFEYKHDSSLSQGIDFEFFIQNPYNSNGVNAKRNIYTIAPKLRFYFINDKMEGPFMGVKVFFTSSNSSISDSDTSSTDNFLYFAPTLQIGYRFISENKFSLSAYIGVGIKSKNNEFSDAHIPTTKQNNTDWQKAQNKLNLNTSQFQPDYGITFGYIF</sequence>
<evidence type="ECO:0000313" key="2">
    <source>
        <dbReference type="Proteomes" id="UP000442694"/>
    </source>
</evidence>